<evidence type="ECO:0000313" key="3">
    <source>
        <dbReference type="Proteomes" id="UP000481583"/>
    </source>
</evidence>
<comment type="caution">
    <text evidence="2">The sequence shown here is derived from an EMBL/GenBank/DDBJ whole genome shotgun (WGS) entry which is preliminary data.</text>
</comment>
<dbReference type="AlphaFoldDB" id="A0A6G4UFB8"/>
<reference evidence="2 3" key="1">
    <citation type="submission" date="2020-02" db="EMBL/GenBank/DDBJ databases">
        <title>Whole-genome analyses of novel actinobacteria.</title>
        <authorList>
            <person name="Sahin N."/>
        </authorList>
    </citation>
    <scope>NUCLEOTIDE SEQUENCE [LARGE SCALE GENOMIC DNA]</scope>
    <source>
        <strain evidence="2 3">A7024</strain>
    </source>
</reference>
<name>A0A6G4UFB8_9ACTN</name>
<gene>
    <name evidence="2" type="ORF">G5C51_42355</name>
</gene>
<accession>A0A6G4UFB8</accession>
<feature type="non-terminal residue" evidence="2">
    <location>
        <position position="189"/>
    </location>
</feature>
<proteinExistence type="predicted"/>
<protein>
    <submittedName>
        <fullName evidence="2">Uncharacterized protein</fullName>
    </submittedName>
</protein>
<feature type="region of interest" description="Disordered" evidence="1">
    <location>
        <begin position="1"/>
        <end position="84"/>
    </location>
</feature>
<dbReference type="EMBL" id="JAAKZV010000594">
    <property type="protein sequence ID" value="NGN70504.1"/>
    <property type="molecule type" value="Genomic_DNA"/>
</dbReference>
<evidence type="ECO:0000256" key="1">
    <source>
        <dbReference type="SAM" id="MobiDB-lite"/>
    </source>
</evidence>
<evidence type="ECO:0000313" key="2">
    <source>
        <dbReference type="EMBL" id="NGN70504.1"/>
    </source>
</evidence>
<keyword evidence="3" id="KW-1185">Reference proteome</keyword>
<dbReference type="Proteomes" id="UP000481583">
    <property type="component" value="Unassembled WGS sequence"/>
</dbReference>
<feature type="compositionally biased region" description="Low complexity" evidence="1">
    <location>
        <begin position="15"/>
        <end position="26"/>
    </location>
</feature>
<sequence>MADDEGAADGPQLPSSDGARASSADGPQVPHFAHPELPLPDGRSPLTIQLAGARRPRSRKTYAIAPPPAEPRTDGPTRPDPPQLDDGRHVTVVEHAGTAALACRTLPPTAHVDRIDVGWLRLTITGRLLGTPPEDGTIAELAPRDGGPPVPLTGLTWNGPAFTLTVAASDLAPAAPTSPMPPPTAPANT</sequence>
<organism evidence="2 3">
    <name type="scientific">Streptomyces coryli</name>
    <dbReference type="NCBI Taxonomy" id="1128680"/>
    <lineage>
        <taxon>Bacteria</taxon>
        <taxon>Bacillati</taxon>
        <taxon>Actinomycetota</taxon>
        <taxon>Actinomycetes</taxon>
        <taxon>Kitasatosporales</taxon>
        <taxon>Streptomycetaceae</taxon>
        <taxon>Streptomyces</taxon>
    </lineage>
</organism>